<dbReference type="AlphaFoldDB" id="A0A8J5CA23"/>
<dbReference type="EMBL" id="JACMSC010000020">
    <property type="protein sequence ID" value="KAG6471329.1"/>
    <property type="molecule type" value="Genomic_DNA"/>
</dbReference>
<dbReference type="PANTHER" id="PTHR46929:SF13">
    <property type="entry name" value="MYB_SANT-LIKE DNA-BINDING DOMAIN PROTEIN"/>
    <property type="match status" value="1"/>
</dbReference>
<accession>A0A8J5CA23</accession>
<evidence type="ECO:0000313" key="2">
    <source>
        <dbReference type="Proteomes" id="UP000734854"/>
    </source>
</evidence>
<evidence type="ECO:0008006" key="3">
    <source>
        <dbReference type="Google" id="ProtNLM"/>
    </source>
</evidence>
<reference evidence="1 2" key="1">
    <citation type="submission" date="2020-08" db="EMBL/GenBank/DDBJ databases">
        <title>Plant Genome Project.</title>
        <authorList>
            <person name="Zhang R.-G."/>
        </authorList>
    </citation>
    <scope>NUCLEOTIDE SEQUENCE [LARGE SCALE GENOMIC DNA]</scope>
    <source>
        <tissue evidence="1">Rhizome</tissue>
    </source>
</reference>
<name>A0A8J5CA23_ZINOF</name>
<proteinExistence type="predicted"/>
<dbReference type="Proteomes" id="UP000734854">
    <property type="component" value="Unassembled WGS sequence"/>
</dbReference>
<sequence>MSGFGWDPITEFFIAEPEVWQQLIEIKPAAAEWKTKPIRNYEKLVQLYGKDRATGQYAETASEMQKRKAHRSRE</sequence>
<gene>
    <name evidence="1" type="ORF">ZIOFF_068770</name>
</gene>
<dbReference type="PANTHER" id="PTHR46929">
    <property type="entry name" value="EXPRESSED PROTEIN"/>
    <property type="match status" value="1"/>
</dbReference>
<comment type="caution">
    <text evidence="1">The sequence shown here is derived from an EMBL/GenBank/DDBJ whole genome shotgun (WGS) entry which is preliminary data.</text>
</comment>
<organism evidence="1 2">
    <name type="scientific">Zingiber officinale</name>
    <name type="common">Ginger</name>
    <name type="synonym">Amomum zingiber</name>
    <dbReference type="NCBI Taxonomy" id="94328"/>
    <lineage>
        <taxon>Eukaryota</taxon>
        <taxon>Viridiplantae</taxon>
        <taxon>Streptophyta</taxon>
        <taxon>Embryophyta</taxon>
        <taxon>Tracheophyta</taxon>
        <taxon>Spermatophyta</taxon>
        <taxon>Magnoliopsida</taxon>
        <taxon>Liliopsida</taxon>
        <taxon>Zingiberales</taxon>
        <taxon>Zingiberaceae</taxon>
        <taxon>Zingiber</taxon>
    </lineage>
</organism>
<evidence type="ECO:0000313" key="1">
    <source>
        <dbReference type="EMBL" id="KAG6471329.1"/>
    </source>
</evidence>
<protein>
    <recommendedName>
        <fullName evidence="3">Myb/SANT-like domain-containing protein</fullName>
    </recommendedName>
</protein>
<keyword evidence="2" id="KW-1185">Reference proteome</keyword>